<sequence>MSETDDWEIDSDDEPAVDADDEPAVDADDEPDDAVDRPTGTGTTRTEREEADGKPSEVPVWDDDYLETVSGRLLFNYDLKKAHQVDGERFDLYGHMELHSEKHFFHPALSFAHHVSHEHLYVRRTDRATEREIDRLVELGHGLADELIDADEEHYSTDFTFVLVVPEILDSVRSRVENLDERTLLKYGYYGHYEINVVVVAPDRKELVANDGADVEEAFRTWDPIEKEEPGLLGLISRRLEF</sequence>
<reference evidence="4" key="1">
    <citation type="submission" date="2017-11" db="EMBL/GenBank/DDBJ databases">
        <title>Phenotypic and genomic properties of facultatively anaerobic sulfur-reducing natronoarchaea from hypersaline soda lakes.</title>
        <authorList>
            <person name="Sorokin D.Y."/>
            <person name="Kublanov I.V."/>
            <person name="Roman P."/>
            <person name="Sinninghe Damste J.S."/>
            <person name="Golyshin P.N."/>
            <person name="Rojo D."/>
            <person name="Ciordia S."/>
            <person name="Mena M.D.C."/>
            <person name="Ferrer M."/>
            <person name="Messina E."/>
            <person name="Smedile F."/>
            <person name="La Spada G."/>
            <person name="La Cono V."/>
            <person name="Yakimov M.M."/>
        </authorList>
    </citation>
    <scope>NUCLEOTIDE SEQUENCE [LARGE SCALE GENOMIC DNA]</scope>
    <source>
        <strain evidence="4">AArc-Sl</strain>
    </source>
</reference>
<feature type="compositionally biased region" description="Basic and acidic residues" evidence="1">
    <location>
        <begin position="45"/>
        <end position="55"/>
    </location>
</feature>
<dbReference type="Pfam" id="PF26226">
    <property type="entry name" value="DUF8052"/>
    <property type="match status" value="1"/>
</dbReference>
<protein>
    <recommendedName>
        <fullName evidence="2">DUF8052 domain-containing protein</fullName>
    </recommendedName>
</protein>
<gene>
    <name evidence="3" type="ORF">AArcSl_3178</name>
</gene>
<dbReference type="InterPro" id="IPR058365">
    <property type="entry name" value="DUF8052"/>
</dbReference>
<feature type="domain" description="DUF8052" evidence="2">
    <location>
        <begin position="63"/>
        <end position="220"/>
    </location>
</feature>
<dbReference type="Proteomes" id="UP000263012">
    <property type="component" value="Chromosome"/>
</dbReference>
<keyword evidence="4" id="KW-1185">Reference proteome</keyword>
<evidence type="ECO:0000259" key="2">
    <source>
        <dbReference type="Pfam" id="PF26226"/>
    </source>
</evidence>
<proteinExistence type="predicted"/>
<name>A0A343TNW2_9EURY</name>
<evidence type="ECO:0000256" key="1">
    <source>
        <dbReference type="SAM" id="MobiDB-lite"/>
    </source>
</evidence>
<accession>A0A343TNW2</accession>
<evidence type="ECO:0000313" key="3">
    <source>
        <dbReference type="EMBL" id="AUX10784.1"/>
    </source>
</evidence>
<dbReference type="RefSeq" id="WP_217563473.1">
    <property type="nucleotide sequence ID" value="NZ_CP025066.1"/>
</dbReference>
<feature type="region of interest" description="Disordered" evidence="1">
    <location>
        <begin position="1"/>
        <end position="59"/>
    </location>
</feature>
<dbReference type="GeneID" id="37879543"/>
<dbReference type="KEGG" id="hdf:AArcSl_3178"/>
<organism evidence="3 4">
    <name type="scientific">Halalkaliarchaeum desulfuricum</name>
    <dbReference type="NCBI Taxonomy" id="2055893"/>
    <lineage>
        <taxon>Archaea</taxon>
        <taxon>Methanobacteriati</taxon>
        <taxon>Methanobacteriota</taxon>
        <taxon>Stenosarchaea group</taxon>
        <taxon>Halobacteria</taxon>
        <taxon>Halobacteriales</taxon>
        <taxon>Haloferacaceae</taxon>
        <taxon>Halalkaliarchaeum</taxon>
    </lineage>
</organism>
<evidence type="ECO:0000313" key="4">
    <source>
        <dbReference type="Proteomes" id="UP000263012"/>
    </source>
</evidence>
<dbReference type="AlphaFoldDB" id="A0A343TNW2"/>
<dbReference type="EMBL" id="CP025066">
    <property type="protein sequence ID" value="AUX10784.1"/>
    <property type="molecule type" value="Genomic_DNA"/>
</dbReference>
<dbReference type="OrthoDB" id="210068at2157"/>
<feature type="compositionally biased region" description="Acidic residues" evidence="1">
    <location>
        <begin position="1"/>
        <end position="33"/>
    </location>
</feature>